<dbReference type="InterPro" id="IPR057369">
    <property type="entry name" value="VG15"/>
</dbReference>
<keyword evidence="3" id="KW-1185">Reference proteome</keyword>
<keyword evidence="2" id="KW-0645">Protease</keyword>
<dbReference type="Proteomes" id="UP000202279">
    <property type="component" value="Segment"/>
</dbReference>
<dbReference type="GeneID" id="28802849"/>
<dbReference type="GO" id="GO:0006508">
    <property type="term" value="P:proteolysis"/>
    <property type="evidence" value="ECO:0007669"/>
    <property type="project" value="UniProtKB-KW"/>
</dbReference>
<evidence type="ECO:0000313" key="2">
    <source>
        <dbReference type="EMBL" id="ANA85212.1"/>
    </source>
</evidence>
<name>A0A166XYN9_9CAUD</name>
<accession>A0A166XYN9</accession>
<feature type="region of interest" description="Disordered" evidence="1">
    <location>
        <begin position="173"/>
        <end position="210"/>
    </location>
</feature>
<dbReference type="RefSeq" id="YP_009276531.1">
    <property type="nucleotide sequence ID" value="NC_030942.1"/>
</dbReference>
<evidence type="ECO:0000313" key="3">
    <source>
        <dbReference type="Proteomes" id="UP000202279"/>
    </source>
</evidence>
<dbReference type="KEGG" id="vg:28802849"/>
<evidence type="ECO:0000256" key="1">
    <source>
        <dbReference type="SAM" id="MobiDB-lite"/>
    </source>
</evidence>
<keyword evidence="2" id="KW-0378">Hydrolase</keyword>
<dbReference type="GO" id="GO:0008233">
    <property type="term" value="F:peptidase activity"/>
    <property type="evidence" value="ECO:0007669"/>
    <property type="project" value="UniProtKB-KW"/>
</dbReference>
<reference evidence="3" key="1">
    <citation type="submission" date="2016-03" db="EMBL/GenBank/DDBJ databases">
        <authorList>
            <person name="Ploux O."/>
        </authorList>
    </citation>
    <scope>NUCLEOTIDE SEQUENCE [LARGE SCALE GENOMIC DNA]</scope>
</reference>
<sequence length="270" mass="29303">MTVSPSERKLLLGELSTLAADDLAKMWAAASDLSSAEFVRFVVDGFPHIADPWAALAGDISAQWYDDAAPESDYQATAAGLPTEEALQTSATWALNTATGDAALSLLTGTLQRAVFDGSRQTILHNADREPGSRWVRHASANACEFCRMVATRHLGSGATYYSSREAAEQVVGRGQEMSAADRRDRAAGRTRRSSGQFLAGGRRARGNQSLGDRYHDHCHCIAVEVRPGRDYEPPSYVTEWDAQYIQARKDAASGDPKAILAAWRQLQTS</sequence>
<protein>
    <submittedName>
        <fullName evidence="2">Capsid maturation protease</fullName>
    </submittedName>
</protein>
<dbReference type="OrthoDB" id="6001at10239"/>
<organism evidence="2 3">
    <name type="scientific">Gordonia phage BritBrat</name>
    <dbReference type="NCBI Taxonomy" id="1838064"/>
    <lineage>
        <taxon>Viruses</taxon>
        <taxon>Duplodnaviria</taxon>
        <taxon>Heunggongvirae</taxon>
        <taxon>Uroviricota</taxon>
        <taxon>Caudoviricetes</taxon>
        <taxon>Britbratvirus</taxon>
        <taxon>Britbratvirus britbrat</taxon>
    </lineage>
</organism>
<gene>
    <name evidence="2" type="primary">4</name>
    <name evidence="2" type="ORF">PBI_BRITBRAT_4</name>
</gene>
<dbReference type="Pfam" id="PF25310">
    <property type="entry name" value="VG15"/>
    <property type="match status" value="1"/>
</dbReference>
<proteinExistence type="predicted"/>
<dbReference type="EMBL" id="KU998233">
    <property type="protein sequence ID" value="ANA85212.1"/>
    <property type="molecule type" value="Genomic_DNA"/>
</dbReference>